<dbReference type="GO" id="GO:0016787">
    <property type="term" value="F:hydrolase activity"/>
    <property type="evidence" value="ECO:0007669"/>
    <property type="project" value="UniProtKB-KW"/>
</dbReference>
<dbReference type="PANTHER" id="PTHR21240">
    <property type="entry name" value="2-AMINO-3-CARBOXYLMUCONATE-6-SEMIALDEHYDE DECARBOXYLASE"/>
    <property type="match status" value="1"/>
</dbReference>
<accession>A0A0L8BIA6</accession>
<keyword evidence="3" id="KW-0378">Hydrolase</keyword>
<dbReference type="Pfam" id="PF04909">
    <property type="entry name" value="Amidohydro_2"/>
    <property type="match status" value="1"/>
</dbReference>
<dbReference type="PATRIC" id="fig|106592.7.peg.4296"/>
<dbReference type="InterPro" id="IPR006680">
    <property type="entry name" value="Amidohydro-rel"/>
</dbReference>
<dbReference type="EMBL" id="LGAP01000027">
    <property type="protein sequence ID" value="KOF14402.1"/>
    <property type="molecule type" value="Genomic_DNA"/>
</dbReference>
<keyword evidence="1" id="KW-0456">Lyase</keyword>
<name>A0A0L8BIA6_ENSAD</name>
<feature type="domain" description="Amidohydrolase-related" evidence="2">
    <location>
        <begin position="70"/>
        <end position="292"/>
    </location>
</feature>
<dbReference type="SUPFAM" id="SSF51556">
    <property type="entry name" value="Metallo-dependent hydrolases"/>
    <property type="match status" value="1"/>
</dbReference>
<dbReference type="PANTHER" id="PTHR21240:SF19">
    <property type="entry name" value="CATALYTIC_ HYDROLASE"/>
    <property type="match status" value="1"/>
</dbReference>
<gene>
    <name evidence="3" type="ORF">AC244_27520</name>
</gene>
<evidence type="ECO:0000256" key="1">
    <source>
        <dbReference type="ARBA" id="ARBA00023239"/>
    </source>
</evidence>
<sequence>MNDVSSSAEFGLIDYSSKPPLKELSIKSGHLSNYDRVYSSVIDAETEASENALETYLGTYDRVGASHVVIKARDLETTFGRKISNEDVAEFCRTHGPRYIGFAGVDPHKGMAAVRELEYSVKELGLRGLNIQCFEHKVAINDRRLYPLYAKCAELAIPVNVHCGINFSSDTTMAFGQPSLLDEVMIHFPELKVCAAPPGWPWVHELIGVAWKHPNLWIGVVFIRPKVLSIPNSGYEPLLQYGKGLLKDRMIFGSGYPTLPLSSALEEIDGLGLKPEVKRAWLHGNAARFLGLETAN</sequence>
<dbReference type="Proteomes" id="UP000037425">
    <property type="component" value="Unassembled WGS sequence"/>
</dbReference>
<dbReference type="GO" id="GO:0016831">
    <property type="term" value="F:carboxy-lyase activity"/>
    <property type="evidence" value="ECO:0007669"/>
    <property type="project" value="InterPro"/>
</dbReference>
<evidence type="ECO:0000313" key="4">
    <source>
        <dbReference type="Proteomes" id="UP000037425"/>
    </source>
</evidence>
<dbReference type="InterPro" id="IPR032465">
    <property type="entry name" value="ACMSD"/>
</dbReference>
<evidence type="ECO:0000259" key="2">
    <source>
        <dbReference type="Pfam" id="PF04909"/>
    </source>
</evidence>
<dbReference type="InterPro" id="IPR032466">
    <property type="entry name" value="Metal_Hydrolase"/>
</dbReference>
<dbReference type="OrthoDB" id="1407586at2"/>
<dbReference type="AlphaFoldDB" id="A0A0L8BIA6"/>
<comment type="caution">
    <text evidence="3">The sequence shown here is derived from an EMBL/GenBank/DDBJ whole genome shotgun (WGS) entry which is preliminary data.</text>
</comment>
<dbReference type="Gene3D" id="3.20.20.140">
    <property type="entry name" value="Metal-dependent hydrolases"/>
    <property type="match status" value="1"/>
</dbReference>
<reference evidence="4" key="1">
    <citation type="submission" date="2015-07" db="EMBL/GenBank/DDBJ databases">
        <title>Whole genome sequence of an Ensifer adhaerens strain isolated from a cave pool in the Wind Cave National Park.</title>
        <authorList>
            <person name="Eng W.W.H."/>
            <person name="Gan H.M."/>
            <person name="Barton H.A."/>
            <person name="Savka M.A."/>
        </authorList>
    </citation>
    <scope>NUCLEOTIDE SEQUENCE [LARGE SCALE GENOMIC DNA]</scope>
    <source>
        <strain evidence="4">SD006</strain>
    </source>
</reference>
<protein>
    <submittedName>
        <fullName evidence="3">Amidohydrolase</fullName>
    </submittedName>
</protein>
<evidence type="ECO:0000313" key="3">
    <source>
        <dbReference type="EMBL" id="KOF14402.1"/>
    </source>
</evidence>
<proteinExistence type="predicted"/>
<organism evidence="3 4">
    <name type="scientific">Ensifer adhaerens</name>
    <name type="common">Sinorhizobium morelense</name>
    <dbReference type="NCBI Taxonomy" id="106592"/>
    <lineage>
        <taxon>Bacteria</taxon>
        <taxon>Pseudomonadati</taxon>
        <taxon>Pseudomonadota</taxon>
        <taxon>Alphaproteobacteria</taxon>
        <taxon>Hyphomicrobiales</taxon>
        <taxon>Rhizobiaceae</taxon>
        <taxon>Sinorhizobium/Ensifer group</taxon>
        <taxon>Ensifer</taxon>
    </lineage>
</organism>